<sequence length="325" mass="37979">MDSFDKKIKNNLNEHLTGHIHFSNTEKYQVMESVKKKRIPFFILSLTSIAVTCIILVLSTIPFWRETPSNEILKQTISPISKTTLSMKEKLPESFFLVRDSEEQMISKDDEESQNDQIEERTEETEDKSKDSNNEQVEEDKNDSNNEDTESGKKAENTDNQTNDNEKDIKSGAEEKESDEENQQEEEVANDAVDQDVFINLVKKYNNMHIELVENTEEDPVPDYNRAKNFNSKDEYFKHLSQFMTYETAADVWKGFFKEEGGHLWVLARDGHPDFVLDYEYSVKKISDTEYFMYQINQSQLFTGGNFEIYFSKIDGNWMISKVVY</sequence>
<feature type="transmembrane region" description="Helical" evidence="2">
    <location>
        <begin position="41"/>
        <end position="64"/>
    </location>
</feature>
<evidence type="ECO:0000313" key="3">
    <source>
        <dbReference type="EMBL" id="UOQ46612.1"/>
    </source>
</evidence>
<keyword evidence="2" id="KW-0472">Membrane</keyword>
<evidence type="ECO:0000256" key="1">
    <source>
        <dbReference type="SAM" id="MobiDB-lite"/>
    </source>
</evidence>
<dbReference type="Proteomes" id="UP000831782">
    <property type="component" value="Chromosome"/>
</dbReference>
<organism evidence="3 4">
    <name type="scientific">Gracilibacillus caseinilyticus</name>
    <dbReference type="NCBI Taxonomy" id="2932256"/>
    <lineage>
        <taxon>Bacteria</taxon>
        <taxon>Bacillati</taxon>
        <taxon>Bacillota</taxon>
        <taxon>Bacilli</taxon>
        <taxon>Bacillales</taxon>
        <taxon>Bacillaceae</taxon>
        <taxon>Gracilibacillus</taxon>
    </lineage>
</organism>
<accession>A0ABY4EQ97</accession>
<gene>
    <name evidence="3" type="ORF">MUN88_10885</name>
</gene>
<evidence type="ECO:0000256" key="2">
    <source>
        <dbReference type="SAM" id="Phobius"/>
    </source>
</evidence>
<keyword evidence="2" id="KW-0812">Transmembrane</keyword>
<feature type="compositionally biased region" description="Acidic residues" evidence="1">
    <location>
        <begin position="136"/>
        <end position="149"/>
    </location>
</feature>
<reference evidence="3 4" key="1">
    <citation type="submission" date="2022-04" db="EMBL/GenBank/DDBJ databases">
        <title>Gracilibacillus sp. isolated from saltern.</title>
        <authorList>
            <person name="Won M."/>
            <person name="Lee C.-M."/>
            <person name="Woen H.-Y."/>
            <person name="Kwon S.-W."/>
        </authorList>
    </citation>
    <scope>NUCLEOTIDE SEQUENCE [LARGE SCALE GENOMIC DNA]</scope>
    <source>
        <strain evidence="3 4">SSWR10-1</strain>
    </source>
</reference>
<keyword evidence="4" id="KW-1185">Reference proteome</keyword>
<evidence type="ECO:0000313" key="4">
    <source>
        <dbReference type="Proteomes" id="UP000831782"/>
    </source>
</evidence>
<feature type="compositionally biased region" description="Basic and acidic residues" evidence="1">
    <location>
        <begin position="164"/>
        <end position="175"/>
    </location>
</feature>
<feature type="compositionally biased region" description="Acidic residues" evidence="1">
    <location>
        <begin position="176"/>
        <end position="189"/>
    </location>
</feature>
<keyword evidence="2" id="KW-1133">Transmembrane helix</keyword>
<name>A0ABY4EQ97_9BACI</name>
<feature type="region of interest" description="Disordered" evidence="1">
    <location>
        <begin position="98"/>
        <end position="192"/>
    </location>
</feature>
<protein>
    <submittedName>
        <fullName evidence="3">Uncharacterized protein</fullName>
    </submittedName>
</protein>
<proteinExistence type="predicted"/>
<dbReference type="RefSeq" id="WP_244714908.1">
    <property type="nucleotide sequence ID" value="NZ_CP095072.1"/>
</dbReference>
<dbReference type="EMBL" id="CP095072">
    <property type="protein sequence ID" value="UOQ46612.1"/>
    <property type="molecule type" value="Genomic_DNA"/>
</dbReference>
<feature type="compositionally biased region" description="Basic and acidic residues" evidence="1">
    <location>
        <begin position="99"/>
        <end position="108"/>
    </location>
</feature>